<reference evidence="3" key="1">
    <citation type="journal article" date="2016" name="Genome Announc.">
        <title>Draft genome sequences of fungus Aspergillus calidoustus.</title>
        <authorList>
            <person name="Horn F."/>
            <person name="Linde J."/>
            <person name="Mattern D.J."/>
            <person name="Walther G."/>
            <person name="Guthke R."/>
            <person name="Scherlach K."/>
            <person name="Martin K."/>
            <person name="Brakhage A.A."/>
            <person name="Petzke L."/>
            <person name="Valiante V."/>
        </authorList>
    </citation>
    <scope>NUCLEOTIDE SEQUENCE [LARGE SCALE GENOMIC DNA]</scope>
    <source>
        <strain evidence="3">SF006504</strain>
    </source>
</reference>
<keyword evidence="1" id="KW-0732">Signal</keyword>
<feature type="chain" id="PRO_5006857213" description="Secreted protein" evidence="1">
    <location>
        <begin position="21"/>
        <end position="110"/>
    </location>
</feature>
<dbReference type="OrthoDB" id="3599735at2759"/>
<accession>A0A0U5FR62</accession>
<organism evidence="2 3">
    <name type="scientific">Aspergillus calidoustus</name>
    <dbReference type="NCBI Taxonomy" id="454130"/>
    <lineage>
        <taxon>Eukaryota</taxon>
        <taxon>Fungi</taxon>
        <taxon>Dikarya</taxon>
        <taxon>Ascomycota</taxon>
        <taxon>Pezizomycotina</taxon>
        <taxon>Eurotiomycetes</taxon>
        <taxon>Eurotiomycetidae</taxon>
        <taxon>Eurotiales</taxon>
        <taxon>Aspergillaceae</taxon>
        <taxon>Aspergillus</taxon>
        <taxon>Aspergillus subgen. Nidulantes</taxon>
    </lineage>
</organism>
<dbReference type="Proteomes" id="UP000054771">
    <property type="component" value="Unassembled WGS sequence"/>
</dbReference>
<evidence type="ECO:0008006" key="4">
    <source>
        <dbReference type="Google" id="ProtNLM"/>
    </source>
</evidence>
<evidence type="ECO:0000256" key="1">
    <source>
        <dbReference type="SAM" id="SignalP"/>
    </source>
</evidence>
<gene>
    <name evidence="2" type="ORF">ASPCAL00026</name>
</gene>
<keyword evidence="3" id="KW-1185">Reference proteome</keyword>
<proteinExistence type="predicted"/>
<dbReference type="EMBL" id="CDMC01000001">
    <property type="protein sequence ID" value="CEL00424.1"/>
    <property type="molecule type" value="Genomic_DNA"/>
</dbReference>
<dbReference type="AlphaFoldDB" id="A0A0U5FR62"/>
<feature type="signal peptide" evidence="1">
    <location>
        <begin position="1"/>
        <end position="20"/>
    </location>
</feature>
<protein>
    <recommendedName>
        <fullName evidence="4">Secreted protein</fullName>
    </recommendedName>
</protein>
<sequence>MRLSAILPAVLLSAAPLVRASKFIGYTCYGCNCNGFQSFGDDKFEACVNLSQGAASWGVSATPLDGVFCTLFSGSGCTGSSQNVGHHNGQSWGCTNSNIGWVQSAKCWPN</sequence>
<evidence type="ECO:0000313" key="2">
    <source>
        <dbReference type="EMBL" id="CEL00424.1"/>
    </source>
</evidence>
<evidence type="ECO:0000313" key="3">
    <source>
        <dbReference type="Proteomes" id="UP000054771"/>
    </source>
</evidence>
<name>A0A0U5FR62_ASPCI</name>